<feature type="compositionally biased region" description="Polar residues" evidence="1">
    <location>
        <begin position="926"/>
        <end position="946"/>
    </location>
</feature>
<evidence type="ECO:0008006" key="5">
    <source>
        <dbReference type="Google" id="ProtNLM"/>
    </source>
</evidence>
<feature type="region of interest" description="Disordered" evidence="1">
    <location>
        <begin position="1192"/>
        <end position="1215"/>
    </location>
</feature>
<feature type="compositionally biased region" description="Low complexity" evidence="1">
    <location>
        <begin position="805"/>
        <end position="836"/>
    </location>
</feature>
<feature type="transmembrane region" description="Helical" evidence="2">
    <location>
        <begin position="1162"/>
        <end position="1186"/>
    </location>
</feature>
<sequence>MSNYGKLAEPVNGSRLSSRASRAAILRHTSYTSSKSHQAEDWEDWEDDDVVTLIDVDETPSADNSDNKKLLFNSAFLDMSASNSAANTRSPSPLDSDSASVSSDEDITPIDAAVQPGLLAPPPTPAYFLTKPPKHPSVKLSMRRSAGKINRPISRKPPKQRNAKLGIKLITDMTKLRRQNHIAGQAKSPARRVPKFVDAAALRALEGSPNPQSVGNWNWLNKDDADRVADSPLQATRSPAEQLSPEDRPIVIGITLPSDEVTSRGIDPLTATVNNIDTPGGMRNPYPFTFQATNDRANAPAEPHQLTSVWSPDTPETASSFSTVRYPSSVYSQASMAPVMGHVLRDNEVPPVPAVPANYKRMTAAHQRLIGQERLRNTEEEDESGTPCTLFEEDGVTPLKSPASKLSALTPQSVRGWWDHHLVTPFLDKRMSFASRRTQMESPLDERAHQMARSADNQGSMLTPKYVASPQSWKTPKSGIDAKQTFSPMERQEQRENTTASTLEGSRAILGLSMLEREQSPSESSPGAAMPRSVKGKDPENQLYSDGFGNSDILITFAADEEMKPLDKPNAVGESSALTSKSSIHQQMSSESRDETSLKTSTSKEVHRYDFTSTSIETKEHRTSSTAASTDYQPKHDSKRNLTPPPRPQWKEAQAPIIRVPTPRQTPPPREAVVREAERPIVVHIEINTGEQKQKFVVDRVAVNSTPTIRIPTPRRTPSPRGNVSRAEVVTESVRSDLKHDSADSREMVHGLGITNLAAHNPPPSSSEKQAGDGIKYQAVFPPDHHLHAQFSPREAREAPTPAVSTMSTTTREAVTSTTASTTASTATSNTASTKSTTTLPIAAPIAAPIAPAVPIAAAAPIAAVAPVAVEPILSAAATREPAAASRAAGQESDVGATSLSRTGIMSSQDTHRIEQTQRSTREAHNTASKATASMRTGDVSLSSRSFEGASRDASRSAGIQRLEHSRDTQASTVAHENPASEQQSRFSVSPTSSKSPALERGSRSAPRHVRAASNFVSSVLSRQRSPVDQHRSGGDARSVQPIEIMLEEQRGPEHMPASPERAYLTINETHPESGNWARAGSPVLEHGNTEPLPARPVGTSLSQSHADQLSGKEHKIERKRRRHEKEEMAARRAGGFWRGRGCMPKKGCFGRPGPEGRKKRRIWLCIICILLLLIIILAVVLGVVLGRHHGSGNKTETSGQDPPPSTSSSTPSTPIIPSSIWVNLTDYPAMPTGVLTFVGPNNTVAKSDCTEPSTLWSCSLPKDSQASVLPFKPNQPTLVFQIQWDNSTKRGWNIPNGTPPTAISQRDTSNSNSSVDGFNPDPSPPTFQEMWFLGETTDNIQSSQKAGEPTPFFISILESLNDTVKPPTLSRRATAADVNISDIIFPPDLQEDGTPAPAVMLPNPVQQPVRLFDRGLPTEHYGFYTYFQRKIFLKSVTVLNDSNQGNVPVDEDGGCSETEANHLVTWAETRMLVQIWTRKLNSTASLLTADGTKGIDNSAELVKPGTMPYPVTVTLDTHGGDPNHKVVWEWPMDDRQKLNTSAPDLLVNKMDAGGTWINHRGSGNAKFGGFDGGTGGCKCEWVNWE</sequence>
<feature type="compositionally biased region" description="Basic and acidic residues" evidence="1">
    <location>
        <begin position="591"/>
        <end position="610"/>
    </location>
</feature>
<dbReference type="EMBL" id="MTYI01000063">
    <property type="protein sequence ID" value="PNP54158.1"/>
    <property type="molecule type" value="Genomic_DNA"/>
</dbReference>
<gene>
    <name evidence="3" type="ORF">THARTR1_05365</name>
</gene>
<keyword evidence="2" id="KW-1133">Transmembrane helix</keyword>
<feature type="compositionally biased region" description="Polar residues" evidence="1">
    <location>
        <begin position="969"/>
        <end position="996"/>
    </location>
</feature>
<feature type="compositionally biased region" description="Polar residues" evidence="1">
    <location>
        <begin position="1015"/>
        <end position="1025"/>
    </location>
</feature>
<feature type="region of interest" description="Disordered" evidence="1">
    <location>
        <begin position="1097"/>
        <end position="1133"/>
    </location>
</feature>
<accession>A0A2K0U8P5</accession>
<feature type="region of interest" description="Disordered" evidence="1">
    <location>
        <begin position="83"/>
        <end position="104"/>
    </location>
</feature>
<evidence type="ECO:0000256" key="1">
    <source>
        <dbReference type="SAM" id="MobiDB-lite"/>
    </source>
</evidence>
<keyword evidence="2" id="KW-0812">Transmembrane</keyword>
<feature type="compositionally biased region" description="Low complexity" evidence="1">
    <location>
        <begin position="90"/>
        <end position="102"/>
    </location>
</feature>
<evidence type="ECO:0000313" key="4">
    <source>
        <dbReference type="Proteomes" id="UP000236290"/>
    </source>
</evidence>
<keyword evidence="2" id="KW-0472">Membrane</keyword>
<feature type="region of interest" description="Disordered" evidence="1">
    <location>
        <begin position="373"/>
        <end position="403"/>
    </location>
</feature>
<feature type="compositionally biased region" description="Polar residues" evidence="1">
    <location>
        <begin position="1296"/>
        <end position="1317"/>
    </location>
</feature>
<reference evidence="3 4" key="1">
    <citation type="submission" date="2017-02" db="EMBL/GenBank/DDBJ databases">
        <title>Genomes of Trichoderma spp. with biocontrol activity.</title>
        <authorList>
            <person name="Gardiner D."/>
            <person name="Kazan K."/>
            <person name="Vos C."/>
            <person name="Harvey P."/>
        </authorList>
    </citation>
    <scope>NUCLEOTIDE SEQUENCE [LARGE SCALE GENOMIC DNA]</scope>
    <source>
        <strain evidence="3 4">Tr1</strain>
    </source>
</reference>
<feature type="region of interest" description="Disordered" evidence="1">
    <location>
        <begin position="566"/>
        <end position="650"/>
    </location>
</feature>
<protein>
    <recommendedName>
        <fullName evidence="5">Glycoprotease family protein</fullName>
    </recommendedName>
</protein>
<dbReference type="Proteomes" id="UP000236290">
    <property type="component" value="Unassembled WGS sequence"/>
</dbReference>
<name>A0A2K0U8P5_TRIHA</name>
<evidence type="ECO:0000313" key="3">
    <source>
        <dbReference type="EMBL" id="PNP54158.1"/>
    </source>
</evidence>
<feature type="compositionally biased region" description="Polar residues" evidence="1">
    <location>
        <begin position="896"/>
        <end position="909"/>
    </location>
</feature>
<feature type="compositionally biased region" description="Basic and acidic residues" evidence="1">
    <location>
        <begin position="1026"/>
        <end position="1035"/>
    </location>
</feature>
<feature type="region of interest" description="Disordered" evidence="1">
    <location>
        <begin position="1296"/>
        <end position="1323"/>
    </location>
</feature>
<dbReference type="OrthoDB" id="10259622at2759"/>
<organism evidence="3 4">
    <name type="scientific">Trichoderma harzianum</name>
    <name type="common">Hypocrea lixii</name>
    <dbReference type="NCBI Taxonomy" id="5544"/>
    <lineage>
        <taxon>Eukaryota</taxon>
        <taxon>Fungi</taxon>
        <taxon>Dikarya</taxon>
        <taxon>Ascomycota</taxon>
        <taxon>Pezizomycotina</taxon>
        <taxon>Sordariomycetes</taxon>
        <taxon>Hypocreomycetidae</taxon>
        <taxon>Hypocreales</taxon>
        <taxon>Hypocreaceae</taxon>
        <taxon>Trichoderma</taxon>
    </lineage>
</organism>
<feature type="region of interest" description="Disordered" evidence="1">
    <location>
        <begin position="884"/>
        <end position="1041"/>
    </location>
</feature>
<comment type="caution">
    <text evidence="3">The sequence shown here is derived from an EMBL/GenBank/DDBJ whole genome shotgun (WGS) entry which is preliminary data.</text>
</comment>
<feature type="compositionally biased region" description="Polar residues" evidence="1">
    <location>
        <begin position="576"/>
        <end position="590"/>
    </location>
</feature>
<proteinExistence type="predicted"/>
<feature type="region of interest" description="Disordered" evidence="1">
    <location>
        <begin position="792"/>
        <end position="836"/>
    </location>
</feature>
<evidence type="ECO:0000256" key="2">
    <source>
        <dbReference type="SAM" id="Phobius"/>
    </source>
</evidence>
<feature type="compositionally biased region" description="Basic and acidic residues" evidence="1">
    <location>
        <begin position="910"/>
        <end position="925"/>
    </location>
</feature>
<feature type="region of interest" description="Disordered" evidence="1">
    <location>
        <begin position="469"/>
        <end position="547"/>
    </location>
</feature>